<sequence length="130" mass="14069">MFCPYSKNGTASTDDTEDTGDGAIYFLFPLGLFIGLPLLLLLLVLLYCAVHSLMVRLLFWHVQRERRANGLAPLPSRSDWEKEVQKEYDERRARGQGILKASSAAMASSAAGTGTAAGPTMETTLSGSTV</sequence>
<reference evidence="3 4" key="1">
    <citation type="journal article" date="2024" name="Commun. Biol.">
        <title>Comparative genomic analysis of thermophilic fungi reveals convergent evolutionary adaptations and gene losses.</title>
        <authorList>
            <person name="Steindorff A.S."/>
            <person name="Aguilar-Pontes M.V."/>
            <person name="Robinson A.J."/>
            <person name="Andreopoulos B."/>
            <person name="LaButti K."/>
            <person name="Kuo A."/>
            <person name="Mondo S."/>
            <person name="Riley R."/>
            <person name="Otillar R."/>
            <person name="Haridas S."/>
            <person name="Lipzen A."/>
            <person name="Grimwood J."/>
            <person name="Schmutz J."/>
            <person name="Clum A."/>
            <person name="Reid I.D."/>
            <person name="Moisan M.C."/>
            <person name="Butler G."/>
            <person name="Nguyen T.T.M."/>
            <person name="Dewar K."/>
            <person name="Conant G."/>
            <person name="Drula E."/>
            <person name="Henrissat B."/>
            <person name="Hansel C."/>
            <person name="Singer S."/>
            <person name="Hutchinson M.I."/>
            <person name="de Vries R.P."/>
            <person name="Natvig D.O."/>
            <person name="Powell A.J."/>
            <person name="Tsang A."/>
            <person name="Grigoriev I.V."/>
        </authorList>
    </citation>
    <scope>NUCLEOTIDE SEQUENCE [LARGE SCALE GENOMIC DNA]</scope>
    <source>
        <strain evidence="3 4">CBS 494.80</strain>
    </source>
</reference>
<keyword evidence="2" id="KW-0812">Transmembrane</keyword>
<keyword evidence="4" id="KW-1185">Reference proteome</keyword>
<keyword evidence="2" id="KW-0472">Membrane</keyword>
<evidence type="ECO:0000313" key="3">
    <source>
        <dbReference type="EMBL" id="KAL2070559.1"/>
    </source>
</evidence>
<dbReference type="EMBL" id="JAZHXI010000006">
    <property type="protein sequence ID" value="KAL2070559.1"/>
    <property type="molecule type" value="Genomic_DNA"/>
</dbReference>
<organism evidence="3 4">
    <name type="scientific">Oculimacula yallundae</name>
    <dbReference type="NCBI Taxonomy" id="86028"/>
    <lineage>
        <taxon>Eukaryota</taxon>
        <taxon>Fungi</taxon>
        <taxon>Dikarya</taxon>
        <taxon>Ascomycota</taxon>
        <taxon>Pezizomycotina</taxon>
        <taxon>Leotiomycetes</taxon>
        <taxon>Helotiales</taxon>
        <taxon>Ploettnerulaceae</taxon>
        <taxon>Oculimacula</taxon>
    </lineage>
</organism>
<dbReference type="Proteomes" id="UP001595075">
    <property type="component" value="Unassembled WGS sequence"/>
</dbReference>
<feature type="transmembrane region" description="Helical" evidence="2">
    <location>
        <begin position="23"/>
        <end position="50"/>
    </location>
</feature>
<name>A0ABR4CLB4_9HELO</name>
<accession>A0ABR4CLB4</accession>
<evidence type="ECO:0000313" key="4">
    <source>
        <dbReference type="Proteomes" id="UP001595075"/>
    </source>
</evidence>
<keyword evidence="2" id="KW-1133">Transmembrane helix</keyword>
<feature type="region of interest" description="Disordered" evidence="1">
    <location>
        <begin position="110"/>
        <end position="130"/>
    </location>
</feature>
<evidence type="ECO:0000256" key="2">
    <source>
        <dbReference type="SAM" id="Phobius"/>
    </source>
</evidence>
<evidence type="ECO:0000256" key="1">
    <source>
        <dbReference type="SAM" id="MobiDB-lite"/>
    </source>
</evidence>
<protein>
    <submittedName>
        <fullName evidence="3">Uncharacterized protein</fullName>
    </submittedName>
</protein>
<proteinExistence type="predicted"/>
<comment type="caution">
    <text evidence="3">The sequence shown here is derived from an EMBL/GenBank/DDBJ whole genome shotgun (WGS) entry which is preliminary data.</text>
</comment>
<gene>
    <name evidence="3" type="ORF">VTL71DRAFT_13585</name>
</gene>
<feature type="compositionally biased region" description="Polar residues" evidence="1">
    <location>
        <begin position="121"/>
        <end position="130"/>
    </location>
</feature>